<evidence type="ECO:0000313" key="1">
    <source>
        <dbReference type="EMBL" id="PLX61912.1"/>
    </source>
</evidence>
<sequence>MDILLDFGPTDTSAITVKTSDLLIDDLEKLIVYQDAIFADKAISPIDVYDVSFNLQGNPIKCTGFIVKRTDDINRIKNKKTVERARLVLLGNCQNLATREKVSINISKYVIFPRKLAFGATTGYERYRSVKNINTNDKILACVSNDSNPLTQGPRHIVAVYNTADEYILGWESESSSIDQRKAEYPVKINDYHDSGTIEDIKDTIQFFQGHDGRGQIVFDKDDCEFHAADHQDLIYLQCYIGKQYRFHPPVSQINAEIVMKKIRDARYLRGNSTPETKSYDYISTEVSISFVTTPASGGKRFSTGFEFRNSYPDSADANRECYIRVPVKSGLAGQIQSKKQIGQN</sequence>
<comment type="caution">
    <text evidence="1">The sequence shown here is derived from an EMBL/GenBank/DDBJ whole genome shotgun (WGS) entry which is preliminary data.</text>
</comment>
<name>A0A2N6CX88_9GAMM</name>
<reference evidence="1 2" key="1">
    <citation type="submission" date="2017-11" db="EMBL/GenBank/DDBJ databases">
        <title>Genome-resolved metagenomics identifies genetic mobility, metabolic interactions, and unexpected diversity in perchlorate-reducing communities.</title>
        <authorList>
            <person name="Barnum T.P."/>
            <person name="Figueroa I.A."/>
            <person name="Carlstrom C.I."/>
            <person name="Lucas L.N."/>
            <person name="Engelbrektson A.L."/>
            <person name="Coates J.D."/>
        </authorList>
    </citation>
    <scope>NUCLEOTIDE SEQUENCE [LARGE SCALE GENOMIC DNA]</scope>
    <source>
        <strain evidence="1">BM301</strain>
    </source>
</reference>
<dbReference type="RefSeq" id="WP_273438679.1">
    <property type="nucleotide sequence ID" value="NZ_PKUN01000009.1"/>
</dbReference>
<proteinExistence type="predicted"/>
<accession>A0A2N6CX88</accession>
<organism evidence="1 2">
    <name type="scientific">Sedimenticola selenatireducens</name>
    <dbReference type="NCBI Taxonomy" id="191960"/>
    <lineage>
        <taxon>Bacteria</taxon>
        <taxon>Pseudomonadati</taxon>
        <taxon>Pseudomonadota</taxon>
        <taxon>Gammaproteobacteria</taxon>
        <taxon>Chromatiales</taxon>
        <taxon>Sedimenticolaceae</taxon>
        <taxon>Sedimenticola</taxon>
    </lineage>
</organism>
<dbReference type="AlphaFoldDB" id="A0A2N6CX88"/>
<gene>
    <name evidence="1" type="ORF">C0630_07805</name>
</gene>
<dbReference type="Proteomes" id="UP000235015">
    <property type="component" value="Unassembled WGS sequence"/>
</dbReference>
<dbReference type="EMBL" id="PKUN01000009">
    <property type="protein sequence ID" value="PLX61912.1"/>
    <property type="molecule type" value="Genomic_DNA"/>
</dbReference>
<protein>
    <submittedName>
        <fullName evidence="1">Uncharacterized protein</fullName>
    </submittedName>
</protein>
<evidence type="ECO:0000313" key="2">
    <source>
        <dbReference type="Proteomes" id="UP000235015"/>
    </source>
</evidence>